<dbReference type="Proteomes" id="UP000636453">
    <property type="component" value="Unassembled WGS sequence"/>
</dbReference>
<evidence type="ECO:0000313" key="2">
    <source>
        <dbReference type="EMBL" id="GHE30054.1"/>
    </source>
</evidence>
<reference evidence="2" key="2">
    <citation type="submission" date="2020-09" db="EMBL/GenBank/DDBJ databases">
        <authorList>
            <person name="Sun Q."/>
            <person name="Kim S."/>
        </authorList>
    </citation>
    <scope>NUCLEOTIDE SEQUENCE</scope>
    <source>
        <strain evidence="2">KCTC 32020</strain>
    </source>
</reference>
<evidence type="ECO:0000313" key="3">
    <source>
        <dbReference type="Proteomes" id="UP000636453"/>
    </source>
</evidence>
<evidence type="ECO:0000256" key="1">
    <source>
        <dbReference type="SAM" id="MobiDB-lite"/>
    </source>
</evidence>
<proteinExistence type="predicted"/>
<gene>
    <name evidence="2" type="ORF">GCM10007167_09980</name>
</gene>
<dbReference type="AlphaFoldDB" id="A0A918YZR3"/>
<comment type="caution">
    <text evidence="2">The sequence shown here is derived from an EMBL/GenBank/DDBJ whole genome shotgun (WGS) entry which is preliminary data.</text>
</comment>
<reference evidence="2" key="1">
    <citation type="journal article" date="2014" name="Int. J. Syst. Evol. Microbiol.">
        <title>Complete genome sequence of Corynebacterium casei LMG S-19264T (=DSM 44701T), isolated from a smear-ripened cheese.</title>
        <authorList>
            <consortium name="US DOE Joint Genome Institute (JGI-PGF)"/>
            <person name="Walter F."/>
            <person name="Albersmeier A."/>
            <person name="Kalinowski J."/>
            <person name="Ruckert C."/>
        </authorList>
    </citation>
    <scope>NUCLEOTIDE SEQUENCE</scope>
    <source>
        <strain evidence="2">KCTC 32020</strain>
    </source>
</reference>
<sequence length="103" mass="10782">MPRKQACLTPCKQGEEVGGPARAKRRGRSAGNAAFGTLLPAMLCSSSVCLPPPLRRQGRVGEGSSGRQRDRVPRQPPPSLPLQAGGGVNAVRAFGRLRDNAAP</sequence>
<feature type="region of interest" description="Disordered" evidence="1">
    <location>
        <begin position="1"/>
        <end position="29"/>
    </location>
</feature>
<dbReference type="EMBL" id="BNCF01000004">
    <property type="protein sequence ID" value="GHE30054.1"/>
    <property type="molecule type" value="Genomic_DNA"/>
</dbReference>
<feature type="region of interest" description="Disordered" evidence="1">
    <location>
        <begin position="54"/>
        <end position="88"/>
    </location>
</feature>
<accession>A0A918YZR3</accession>
<protein>
    <submittedName>
        <fullName evidence="2">Uncharacterized protein</fullName>
    </submittedName>
</protein>
<organism evidence="2 3">
    <name type="scientific">Vulcaniibacterium thermophilum</name>
    <dbReference type="NCBI Taxonomy" id="1169913"/>
    <lineage>
        <taxon>Bacteria</taxon>
        <taxon>Pseudomonadati</taxon>
        <taxon>Pseudomonadota</taxon>
        <taxon>Gammaproteobacteria</taxon>
        <taxon>Lysobacterales</taxon>
        <taxon>Lysobacteraceae</taxon>
        <taxon>Vulcaniibacterium</taxon>
    </lineage>
</organism>
<keyword evidence="3" id="KW-1185">Reference proteome</keyword>
<name>A0A918YZR3_9GAMM</name>